<comment type="subcellular location">
    <subcellularLocation>
        <location evidence="10">Cell inner membrane</location>
        <topology evidence="10">Multi-pass membrane protein</topology>
    </subcellularLocation>
    <subcellularLocation>
        <location evidence="1">Cell membrane</location>
        <topology evidence="1">Multi-pass membrane protein</topology>
    </subcellularLocation>
</comment>
<keyword evidence="10 11" id="KW-0961">Cell wall biogenesis/degradation</keyword>
<comment type="caution">
    <text evidence="12">The sequence shown here is derived from an EMBL/GenBank/DDBJ whole genome shotgun (WGS) entry which is preliminary data.</text>
</comment>
<feature type="transmembrane region" description="Helical" evidence="10">
    <location>
        <begin position="287"/>
        <end position="308"/>
    </location>
</feature>
<comment type="function">
    <text evidence="8 10 11">Involved in peptidoglycan biosynthesis. Transports lipid-linked peptidoglycan precursors from the inner to the outer leaflet of the cytoplasmic membrane.</text>
</comment>
<dbReference type="InterPro" id="IPR004268">
    <property type="entry name" value="MurJ"/>
</dbReference>
<feature type="transmembrane region" description="Helical" evidence="10">
    <location>
        <begin position="246"/>
        <end position="267"/>
    </location>
</feature>
<feature type="transmembrane region" description="Helical" evidence="10">
    <location>
        <begin position="205"/>
        <end position="225"/>
    </location>
</feature>
<dbReference type="Pfam" id="PF03023">
    <property type="entry name" value="MurJ"/>
    <property type="match status" value="1"/>
</dbReference>
<evidence type="ECO:0000313" key="12">
    <source>
        <dbReference type="EMBL" id="MDU9002872.1"/>
    </source>
</evidence>
<keyword evidence="6 10" id="KW-1133">Transmembrane helix</keyword>
<evidence type="ECO:0000256" key="4">
    <source>
        <dbReference type="ARBA" id="ARBA00022960"/>
    </source>
</evidence>
<organism evidence="12 13">
    <name type="scientific">Sedimentitalea todarodis</name>
    <dbReference type="NCBI Taxonomy" id="1631240"/>
    <lineage>
        <taxon>Bacteria</taxon>
        <taxon>Pseudomonadati</taxon>
        <taxon>Pseudomonadota</taxon>
        <taxon>Alphaproteobacteria</taxon>
        <taxon>Rhodobacterales</taxon>
        <taxon>Paracoccaceae</taxon>
        <taxon>Sedimentitalea</taxon>
    </lineage>
</organism>
<name>A0ABU3V9M4_9RHOB</name>
<evidence type="ECO:0000256" key="2">
    <source>
        <dbReference type="ARBA" id="ARBA00022475"/>
    </source>
</evidence>
<feature type="transmembrane region" description="Helical" evidence="10">
    <location>
        <begin position="365"/>
        <end position="386"/>
    </location>
</feature>
<dbReference type="PANTHER" id="PTHR47019">
    <property type="entry name" value="LIPID II FLIPPASE MURJ"/>
    <property type="match status" value="1"/>
</dbReference>
<evidence type="ECO:0000256" key="9">
    <source>
        <dbReference type="ARBA" id="ARBA00061532"/>
    </source>
</evidence>
<dbReference type="PANTHER" id="PTHR47019:SF1">
    <property type="entry name" value="LIPID II FLIPPASE MURJ"/>
    <property type="match status" value="1"/>
</dbReference>
<keyword evidence="3 10" id="KW-0812">Transmembrane</keyword>
<feature type="transmembrane region" description="Helical" evidence="10">
    <location>
        <begin position="124"/>
        <end position="150"/>
    </location>
</feature>
<keyword evidence="2 10" id="KW-1003">Cell membrane</keyword>
<comment type="similarity">
    <text evidence="9 10 11">Belongs to the MurJ/MviN family.</text>
</comment>
<protein>
    <recommendedName>
        <fullName evidence="10">Probable lipid II flippase MurJ</fullName>
    </recommendedName>
</protein>
<evidence type="ECO:0000256" key="1">
    <source>
        <dbReference type="ARBA" id="ARBA00004651"/>
    </source>
</evidence>
<gene>
    <name evidence="10 12" type="primary">murJ</name>
    <name evidence="12" type="ORF">QO231_03265</name>
</gene>
<dbReference type="HAMAP" id="MF_02078">
    <property type="entry name" value="MurJ_MviN"/>
    <property type="match status" value="1"/>
</dbReference>
<evidence type="ECO:0000256" key="10">
    <source>
        <dbReference type="HAMAP-Rule" id="MF_02078"/>
    </source>
</evidence>
<feature type="transmembrane region" description="Helical" evidence="10">
    <location>
        <begin position="423"/>
        <end position="442"/>
    </location>
</feature>
<keyword evidence="13" id="KW-1185">Reference proteome</keyword>
<evidence type="ECO:0000256" key="5">
    <source>
        <dbReference type="ARBA" id="ARBA00022984"/>
    </source>
</evidence>
<comment type="pathway">
    <text evidence="10">Cell wall biogenesis; peptidoglycan biosynthesis.</text>
</comment>
<dbReference type="NCBIfam" id="TIGR01695">
    <property type="entry name" value="murJ_mviN"/>
    <property type="match status" value="1"/>
</dbReference>
<dbReference type="PIRSF" id="PIRSF002869">
    <property type="entry name" value="MviN"/>
    <property type="match status" value="1"/>
</dbReference>
<evidence type="ECO:0000256" key="3">
    <source>
        <dbReference type="ARBA" id="ARBA00022692"/>
    </source>
</evidence>
<evidence type="ECO:0000256" key="11">
    <source>
        <dbReference type="PIRNR" id="PIRNR002869"/>
    </source>
</evidence>
<keyword evidence="4 10" id="KW-0133">Cell shape</keyword>
<evidence type="ECO:0000256" key="7">
    <source>
        <dbReference type="ARBA" id="ARBA00023136"/>
    </source>
</evidence>
<feature type="transmembrane region" description="Helical" evidence="10">
    <location>
        <begin position="495"/>
        <end position="521"/>
    </location>
</feature>
<evidence type="ECO:0000256" key="8">
    <source>
        <dbReference type="ARBA" id="ARBA00060041"/>
    </source>
</evidence>
<reference evidence="13" key="1">
    <citation type="submission" date="2023-05" db="EMBL/GenBank/DDBJ databases">
        <title>Sedimentitalea sp. nov. JM2-8.</title>
        <authorList>
            <person name="Huang J."/>
        </authorList>
    </citation>
    <scope>NUCLEOTIDE SEQUENCE [LARGE SCALE GENOMIC DNA]</scope>
    <source>
        <strain evidence="13">KHS03</strain>
    </source>
</reference>
<keyword evidence="7 10" id="KW-0472">Membrane</keyword>
<feature type="transmembrane region" description="Helical" evidence="10">
    <location>
        <begin position="34"/>
        <end position="54"/>
    </location>
</feature>
<dbReference type="PRINTS" id="PR01806">
    <property type="entry name" value="VIRFACTRMVIN"/>
</dbReference>
<dbReference type="InterPro" id="IPR051050">
    <property type="entry name" value="Lipid_II_flippase_MurJ/MviN"/>
</dbReference>
<dbReference type="CDD" id="cd13123">
    <property type="entry name" value="MATE_MurJ_like"/>
    <property type="match status" value="1"/>
</dbReference>
<keyword evidence="10 11" id="KW-0813">Transport</keyword>
<feature type="transmembrane region" description="Helical" evidence="10">
    <location>
        <begin position="398"/>
        <end position="417"/>
    </location>
</feature>
<dbReference type="EMBL" id="JASMWN010000002">
    <property type="protein sequence ID" value="MDU9002872.1"/>
    <property type="molecule type" value="Genomic_DNA"/>
</dbReference>
<dbReference type="Proteomes" id="UP001255416">
    <property type="component" value="Unassembled WGS sequence"/>
</dbReference>
<dbReference type="RefSeq" id="WP_316773305.1">
    <property type="nucleotide sequence ID" value="NZ_JASMWN010000002.1"/>
</dbReference>
<evidence type="ECO:0000313" key="13">
    <source>
        <dbReference type="Proteomes" id="UP001255416"/>
    </source>
</evidence>
<proteinExistence type="inferred from homology"/>
<accession>A0ABU3V9M4</accession>
<feature type="transmembrane region" description="Helical" evidence="10">
    <location>
        <begin position="89"/>
        <end position="112"/>
    </location>
</feature>
<sequence length="530" mass="56439">MKPIRLMSGFLTVGVWTLLSRVLGFVRDILIAGWLGTGPVAEAFLVAFSLPNMFRRFFAEGAFNTAFIPLFSKKLQTGGNAETFANDAFAALGSLLIVFTVLAQVFMPWLVLAMASGFAGDERFGLAVLFGRIAFPYILFISLAALLSGVLNATGRFAAAAAAPVLLNVILISALLIAESGILNVATPAETVTGSPHPGIHHGTFLVWGVLVAGVAQLALLWYAAGRAGFRIRLQRPRLTPDLKRLAIIALPAMLAGGVVQINLLVGRQVASFFEGAIAWLSYADRLYQLPLGVVGIAVGVVLLPDLSRRLAASDDDGARSALSRAGEVSLALTIPSAVALVAIPYPLISVLFQRGAFDATDASATALAVAVYGLGLPAFVLQKVLQPLYFAREDTRTPFRYAVVSMIVNVVVAVSMAYLLGYIGAAIGTTVAAWAMVLQLARGTRSMGDVARFDARFHRRLWRICVASAVMGLVLVASGMLLSQALHMAYWRYLALAGLILVGIVAYFGVGQLIGAFRLADFRNALRRN</sequence>
<feature type="transmembrane region" description="Helical" evidence="10">
    <location>
        <begin position="462"/>
        <end position="483"/>
    </location>
</feature>
<feature type="transmembrane region" description="Helical" evidence="10">
    <location>
        <begin position="329"/>
        <end position="353"/>
    </location>
</feature>
<evidence type="ECO:0000256" key="6">
    <source>
        <dbReference type="ARBA" id="ARBA00022989"/>
    </source>
</evidence>
<keyword evidence="10" id="KW-0997">Cell inner membrane</keyword>
<feature type="transmembrane region" description="Helical" evidence="10">
    <location>
        <begin position="157"/>
        <end position="178"/>
    </location>
</feature>
<keyword evidence="5 10" id="KW-0573">Peptidoglycan synthesis</keyword>